<dbReference type="Pfam" id="PF08755">
    <property type="entry name" value="YccV-like"/>
    <property type="match status" value="1"/>
</dbReference>
<reference evidence="3" key="1">
    <citation type="submission" date="2023-11" db="EMBL/GenBank/DDBJ databases">
        <title>Genome assemblies of two species of porcelain crab, Petrolisthes cinctipes and Petrolisthes manimaculis (Anomura: Porcellanidae).</title>
        <authorList>
            <person name="Angst P."/>
        </authorList>
    </citation>
    <scope>NUCLEOTIDE SEQUENCE</scope>
    <source>
        <strain evidence="3">PB745_02</strain>
        <tissue evidence="3">Gill</tissue>
    </source>
</reference>
<dbReference type="SMART" id="SM00992">
    <property type="entry name" value="YccV-like"/>
    <property type="match status" value="1"/>
</dbReference>
<dbReference type="Pfam" id="PF13369">
    <property type="entry name" value="Transglut_core2"/>
    <property type="match status" value="1"/>
</dbReference>
<dbReference type="PROSITE" id="PS50181">
    <property type="entry name" value="FBOX"/>
    <property type="match status" value="1"/>
</dbReference>
<dbReference type="SUPFAM" id="SSF141255">
    <property type="entry name" value="YccV-like"/>
    <property type="match status" value="1"/>
</dbReference>
<organism evidence="3 4">
    <name type="scientific">Petrolisthes manimaculis</name>
    <dbReference type="NCBI Taxonomy" id="1843537"/>
    <lineage>
        <taxon>Eukaryota</taxon>
        <taxon>Metazoa</taxon>
        <taxon>Ecdysozoa</taxon>
        <taxon>Arthropoda</taxon>
        <taxon>Crustacea</taxon>
        <taxon>Multicrustacea</taxon>
        <taxon>Malacostraca</taxon>
        <taxon>Eumalacostraca</taxon>
        <taxon>Eucarida</taxon>
        <taxon>Decapoda</taxon>
        <taxon>Pleocyemata</taxon>
        <taxon>Anomura</taxon>
        <taxon>Galatheoidea</taxon>
        <taxon>Porcellanidae</taxon>
        <taxon>Petrolisthes</taxon>
    </lineage>
</organism>
<dbReference type="InterPro" id="IPR036623">
    <property type="entry name" value="Hemimethylated_DNA-bd_sf"/>
</dbReference>
<dbReference type="Gene3D" id="1.20.1280.50">
    <property type="match status" value="1"/>
</dbReference>
<dbReference type="EMBL" id="JAWZYT010000032">
    <property type="protein sequence ID" value="KAK4329127.1"/>
    <property type="molecule type" value="Genomic_DNA"/>
</dbReference>
<sequence length="725" mass="84411">MAGMEWSLDVLPDELLLKILSFNAIHVRDLGRLARTCSRLKRIVETPHLWRIKLTYRLPVVWEEVLDPSSITDWRDETRQLVSIQREVRRLVRGLSRRLIHCTHLTTPVYHEVDALVASTPHASLYMMYSLRHIVQDGPQHPKQPVELTHVNPQQAQQILQAHQLQEAQRNLQRQQQQQQAQQNPPRQDDDNPPQEGEEPNEPPQEAPHAQDPPLPPAQNPPLPPAQNSPRQAHQNPPRQAREPQPRPNWQRVLPRSSRCTERYENLTEKHYAQKVMDHVYQELCRQEWTEFLARPPQDQPLETGAMLVTRWFQPYAYLTMREMIRDLDKIALDCLEKLGSRHPDHPALKSPIIPPSTPLKESRWSQDRCRQLFKFINHILFSQMKLQGNTEDYYSLNNSLINEVLKSKGGIPITLCVIYFAVCHRLGIFLEPVNYPTHFLLSWKVPGTDEYEYIDAFHKGRRLTKTELMQELPVPVAADLASILLEDFTPEHVCKRMIANIMNVAQIQAHISDHMGLFCPATELLNLITPHDRDVQELLLRIYYTLEIYYDRIVIGCQNLLAQSYSPILEEMLQDSQQILQRQMKDASAAIQPITPSASRCSEITYATGLVMRHKRYNYSCVIFGWDKECRMNVDWVRRMGVHNLKYKTMQPFYKVLVSDGSNRYAAQENLDVACEPKPVPHPDIGKFFKEFTGTNYIPNEELAQLYPEDEEVRNDTLRIRGWN</sequence>
<dbReference type="InterPro" id="IPR001810">
    <property type="entry name" value="F-box_dom"/>
</dbReference>
<name>A0AAE1QQ13_9EUCA</name>
<feature type="region of interest" description="Disordered" evidence="1">
    <location>
        <begin position="164"/>
        <end position="257"/>
    </location>
</feature>
<dbReference type="Proteomes" id="UP001292094">
    <property type="component" value="Unassembled WGS sequence"/>
</dbReference>
<dbReference type="NCBIfam" id="TIGR02097">
    <property type="entry name" value="yccV"/>
    <property type="match status" value="1"/>
</dbReference>
<feature type="compositionally biased region" description="Low complexity" evidence="1">
    <location>
        <begin position="164"/>
        <end position="186"/>
    </location>
</feature>
<evidence type="ECO:0000313" key="3">
    <source>
        <dbReference type="EMBL" id="KAK4329127.1"/>
    </source>
</evidence>
<dbReference type="InterPro" id="IPR036047">
    <property type="entry name" value="F-box-like_dom_sf"/>
</dbReference>
<dbReference type="AlphaFoldDB" id="A0AAE1QQ13"/>
<feature type="compositionally biased region" description="Acidic residues" evidence="1">
    <location>
        <begin position="191"/>
        <end position="201"/>
    </location>
</feature>
<comment type="caution">
    <text evidence="3">The sequence shown here is derived from an EMBL/GenBank/DDBJ whole genome shotgun (WGS) entry which is preliminary data.</text>
</comment>
<evidence type="ECO:0000259" key="2">
    <source>
        <dbReference type="PROSITE" id="PS50181"/>
    </source>
</evidence>
<gene>
    <name evidence="3" type="ORF">Pmani_000506</name>
</gene>
<evidence type="ECO:0000256" key="1">
    <source>
        <dbReference type="SAM" id="MobiDB-lite"/>
    </source>
</evidence>
<dbReference type="Pfam" id="PF12937">
    <property type="entry name" value="F-box-like"/>
    <property type="match status" value="1"/>
</dbReference>
<dbReference type="Gene3D" id="2.30.30.390">
    <property type="entry name" value="Hemimethylated DNA-binding domain"/>
    <property type="match status" value="1"/>
</dbReference>
<feature type="compositionally biased region" description="Pro residues" evidence="1">
    <location>
        <begin position="202"/>
        <end position="227"/>
    </location>
</feature>
<evidence type="ECO:0000313" key="4">
    <source>
        <dbReference type="Proteomes" id="UP001292094"/>
    </source>
</evidence>
<dbReference type="GO" id="GO:0003677">
    <property type="term" value="F:DNA binding"/>
    <property type="evidence" value="ECO:0007669"/>
    <property type="project" value="InterPro"/>
</dbReference>
<proteinExistence type="predicted"/>
<dbReference type="SUPFAM" id="SSF81383">
    <property type="entry name" value="F-box domain"/>
    <property type="match status" value="1"/>
</dbReference>
<dbReference type="PANTHER" id="PTHR31350">
    <property type="entry name" value="SI:DKEY-261L7.2"/>
    <property type="match status" value="1"/>
</dbReference>
<dbReference type="InterPro" id="IPR011722">
    <property type="entry name" value="Hemimethylated_DNA-bd_dom"/>
</dbReference>
<keyword evidence="4" id="KW-1185">Reference proteome</keyword>
<accession>A0AAE1QQ13</accession>
<dbReference type="InterPro" id="IPR032698">
    <property type="entry name" value="SirB1_N"/>
</dbReference>
<feature type="domain" description="F-box" evidence="2">
    <location>
        <begin position="5"/>
        <end position="53"/>
    </location>
</feature>
<protein>
    <recommendedName>
        <fullName evidence="2">F-box domain-containing protein</fullName>
    </recommendedName>
</protein>
<dbReference type="PANTHER" id="PTHR31350:SF21">
    <property type="entry name" value="F-BOX ONLY PROTEIN 21"/>
    <property type="match status" value="1"/>
</dbReference>